<organism evidence="3">
    <name type="scientific">Cyprideis torosa</name>
    <dbReference type="NCBI Taxonomy" id="163714"/>
    <lineage>
        <taxon>Eukaryota</taxon>
        <taxon>Metazoa</taxon>
        <taxon>Ecdysozoa</taxon>
        <taxon>Arthropoda</taxon>
        <taxon>Crustacea</taxon>
        <taxon>Oligostraca</taxon>
        <taxon>Ostracoda</taxon>
        <taxon>Podocopa</taxon>
        <taxon>Podocopida</taxon>
        <taxon>Cytherocopina</taxon>
        <taxon>Cytheroidea</taxon>
        <taxon>Cytherideidae</taxon>
        <taxon>Cyprideis</taxon>
    </lineage>
</organism>
<dbReference type="InterPro" id="IPR023058">
    <property type="entry name" value="PPIase_PpiC_CS"/>
</dbReference>
<keyword evidence="1" id="KW-0697">Rotamase</keyword>
<gene>
    <name evidence="3" type="ORF">CTOB1V02_LOCUS16666</name>
</gene>
<dbReference type="Gene3D" id="1.10.8.1040">
    <property type="match status" value="1"/>
</dbReference>
<feature type="compositionally biased region" description="Low complexity" evidence="2">
    <location>
        <begin position="237"/>
        <end position="255"/>
    </location>
</feature>
<dbReference type="InterPro" id="IPR000297">
    <property type="entry name" value="PPIase_PpiC"/>
</dbReference>
<protein>
    <recommendedName>
        <fullName evidence="1">Peptidyl-prolyl cis-trans isomerase</fullName>
        <ecNumber evidence="1">5.2.1.8</ecNumber>
    </recommendedName>
</protein>
<dbReference type="InterPro" id="IPR050245">
    <property type="entry name" value="PrsA_foldase"/>
</dbReference>
<dbReference type="Gene3D" id="3.10.50.40">
    <property type="match status" value="1"/>
</dbReference>
<feature type="region of interest" description="Disordered" evidence="2">
    <location>
        <begin position="230"/>
        <end position="255"/>
    </location>
</feature>
<name>A0A7R8X2Y9_9CRUS</name>
<dbReference type="PANTHER" id="PTHR47245:SF2">
    <property type="entry name" value="PEPTIDYL-PROLYL CIS-TRANS ISOMERASE HP_0175-RELATED"/>
    <property type="match status" value="1"/>
</dbReference>
<dbReference type="PROSITE" id="PS01096">
    <property type="entry name" value="PPIC_PPIASE_1"/>
    <property type="match status" value="1"/>
</dbReference>
<dbReference type="EC" id="5.2.1.8" evidence="1"/>
<sequence length="255" mass="27883">MVNGKAITLDDVTFFLNARQDANPMDPTSPELVLNELINRELLVAEARKAGIDKRPDIQRMIDVQRDSLLANELLAAKMEEVDTSDEALKAEYDAQVSELELTEYKARHILLKTEEEANAIIEELAKGADFATLAKEKSTGPSGPDGGDLGWFQSDSMVAEFADAVKALKKGEVSKAPVKTQFGWHVVTLEDTRDREAPPFDGVKEQLKGIVGNKAVEKYLSEIREGGDIQFMDNQTAPSADAPANADQPAPTQN</sequence>
<evidence type="ECO:0000256" key="2">
    <source>
        <dbReference type="SAM" id="MobiDB-lite"/>
    </source>
</evidence>
<proteinExistence type="predicted"/>
<dbReference type="PANTHER" id="PTHR47245">
    <property type="entry name" value="PEPTIDYLPROLYL ISOMERASE"/>
    <property type="match status" value="1"/>
</dbReference>
<dbReference type="InterPro" id="IPR027304">
    <property type="entry name" value="Trigger_fact/SurA_dom_sf"/>
</dbReference>
<keyword evidence="1" id="KW-0413">Isomerase</keyword>
<evidence type="ECO:0000256" key="1">
    <source>
        <dbReference type="RuleBase" id="RU363014"/>
    </source>
</evidence>
<evidence type="ECO:0000313" key="3">
    <source>
        <dbReference type="EMBL" id="CAD7238851.1"/>
    </source>
</evidence>
<comment type="catalytic activity">
    <reaction evidence="1">
        <text>[protein]-peptidylproline (omega=180) = [protein]-peptidylproline (omega=0)</text>
        <dbReference type="Rhea" id="RHEA:16237"/>
        <dbReference type="Rhea" id="RHEA-COMP:10747"/>
        <dbReference type="Rhea" id="RHEA-COMP:10748"/>
        <dbReference type="ChEBI" id="CHEBI:83833"/>
        <dbReference type="ChEBI" id="CHEBI:83834"/>
        <dbReference type="EC" id="5.2.1.8"/>
    </reaction>
</comment>
<reference evidence="3" key="1">
    <citation type="submission" date="2020-11" db="EMBL/GenBank/DDBJ databases">
        <authorList>
            <person name="Tran Van P."/>
        </authorList>
    </citation>
    <scope>NUCLEOTIDE SEQUENCE</scope>
</reference>
<dbReference type="Pfam" id="PF13145">
    <property type="entry name" value="Rotamase_2"/>
    <property type="match status" value="1"/>
</dbReference>
<dbReference type="PROSITE" id="PS50198">
    <property type="entry name" value="PPIC_PPIASE_2"/>
    <property type="match status" value="1"/>
</dbReference>
<dbReference type="EMBL" id="OB710231">
    <property type="protein sequence ID" value="CAD7238851.1"/>
    <property type="molecule type" value="Genomic_DNA"/>
</dbReference>
<dbReference type="OrthoDB" id="8300475at2759"/>
<dbReference type="AlphaFoldDB" id="A0A7R8X2Y9"/>
<accession>A0A7R8X2Y9</accession>
<dbReference type="SUPFAM" id="SSF54534">
    <property type="entry name" value="FKBP-like"/>
    <property type="match status" value="1"/>
</dbReference>
<dbReference type="SUPFAM" id="SSF109998">
    <property type="entry name" value="Triger factor/SurA peptide-binding domain-like"/>
    <property type="match status" value="1"/>
</dbReference>
<dbReference type="GO" id="GO:0003755">
    <property type="term" value="F:peptidyl-prolyl cis-trans isomerase activity"/>
    <property type="evidence" value="ECO:0007669"/>
    <property type="project" value="UniProtKB-UniRule"/>
</dbReference>
<dbReference type="InterPro" id="IPR046357">
    <property type="entry name" value="PPIase_dom_sf"/>
</dbReference>